<name>A0ABW5DIS5_9HYPH</name>
<dbReference type="CDD" id="cd03293">
    <property type="entry name" value="ABC_NrtD_SsuB_transporters"/>
    <property type="match status" value="1"/>
</dbReference>
<evidence type="ECO:0000256" key="4">
    <source>
        <dbReference type="ARBA" id="ARBA00022840"/>
    </source>
</evidence>
<comment type="similarity">
    <text evidence="1">Belongs to the ABC transporter superfamily.</text>
</comment>
<dbReference type="Pfam" id="PF00005">
    <property type="entry name" value="ABC_tran"/>
    <property type="match status" value="1"/>
</dbReference>
<dbReference type="Gene3D" id="3.40.50.300">
    <property type="entry name" value="P-loop containing nucleotide triphosphate hydrolases"/>
    <property type="match status" value="1"/>
</dbReference>
<keyword evidence="8" id="KW-1185">Reference proteome</keyword>
<dbReference type="PROSITE" id="PS50893">
    <property type="entry name" value="ABC_TRANSPORTER_2"/>
    <property type="match status" value="1"/>
</dbReference>
<dbReference type="GO" id="GO:0005524">
    <property type="term" value="F:ATP binding"/>
    <property type="evidence" value="ECO:0007669"/>
    <property type="project" value="UniProtKB-KW"/>
</dbReference>
<evidence type="ECO:0000256" key="2">
    <source>
        <dbReference type="ARBA" id="ARBA00022448"/>
    </source>
</evidence>
<sequence>MASPAIDKKGEQAQMENQPAALSAQGTSGQGTDNRAAERPVALAFDNVGMQFPDGTIALENVTLHIRQGEFVSVVGPSGCGKSTLLKIASGLVPQTSGTVSVDRNNLGYTFQDATLLPWRKVLGNVELLMELRGYPAAERRRIAMEQIALVGLSGFENHYPKRLSGGMKMRASLARSLALNPSVFMFDEPFGALDEITRERLNDELISLYVRKGFTGLFITHSIPEAVYMSSKVVVMSRRPGRILKTFDVPFGFPRSPELRYDAAFSALCGEISISLRQAIEG</sequence>
<evidence type="ECO:0000313" key="8">
    <source>
        <dbReference type="Proteomes" id="UP001597373"/>
    </source>
</evidence>
<dbReference type="InterPro" id="IPR027417">
    <property type="entry name" value="P-loop_NTPase"/>
</dbReference>
<dbReference type="PANTHER" id="PTHR42788">
    <property type="entry name" value="TAURINE IMPORT ATP-BINDING PROTEIN-RELATED"/>
    <property type="match status" value="1"/>
</dbReference>
<feature type="region of interest" description="Disordered" evidence="5">
    <location>
        <begin position="1"/>
        <end position="35"/>
    </location>
</feature>
<keyword evidence="4 7" id="KW-0067">ATP-binding</keyword>
<dbReference type="SMART" id="SM00382">
    <property type="entry name" value="AAA"/>
    <property type="match status" value="1"/>
</dbReference>
<feature type="compositionally biased region" description="Polar residues" evidence="5">
    <location>
        <begin position="24"/>
        <end position="33"/>
    </location>
</feature>
<dbReference type="EMBL" id="JBHUIR010000020">
    <property type="protein sequence ID" value="MFD2259476.1"/>
    <property type="molecule type" value="Genomic_DNA"/>
</dbReference>
<comment type="caution">
    <text evidence="7">The sequence shown here is derived from an EMBL/GenBank/DDBJ whole genome shotgun (WGS) entry which is preliminary data.</text>
</comment>
<feature type="domain" description="ABC transporter" evidence="6">
    <location>
        <begin position="43"/>
        <end position="264"/>
    </location>
</feature>
<dbReference type="RefSeq" id="WP_345098588.1">
    <property type="nucleotide sequence ID" value="NZ_BAABGS010000018.1"/>
</dbReference>
<keyword evidence="3" id="KW-0547">Nucleotide-binding</keyword>
<dbReference type="SUPFAM" id="SSF52540">
    <property type="entry name" value="P-loop containing nucleoside triphosphate hydrolases"/>
    <property type="match status" value="1"/>
</dbReference>
<evidence type="ECO:0000259" key="6">
    <source>
        <dbReference type="PROSITE" id="PS50893"/>
    </source>
</evidence>
<dbReference type="InterPro" id="IPR003593">
    <property type="entry name" value="AAA+_ATPase"/>
</dbReference>
<gene>
    <name evidence="7" type="ORF">ACFSMZ_06830</name>
</gene>
<dbReference type="InterPro" id="IPR017871">
    <property type="entry name" value="ABC_transporter-like_CS"/>
</dbReference>
<evidence type="ECO:0000313" key="7">
    <source>
        <dbReference type="EMBL" id="MFD2259476.1"/>
    </source>
</evidence>
<evidence type="ECO:0000256" key="1">
    <source>
        <dbReference type="ARBA" id="ARBA00005417"/>
    </source>
</evidence>
<dbReference type="PROSITE" id="PS00211">
    <property type="entry name" value="ABC_TRANSPORTER_1"/>
    <property type="match status" value="1"/>
</dbReference>
<proteinExistence type="inferred from homology"/>
<organism evidence="7 8">
    <name type="scientific">Chelativorans composti</name>
    <dbReference type="NCBI Taxonomy" id="768533"/>
    <lineage>
        <taxon>Bacteria</taxon>
        <taxon>Pseudomonadati</taxon>
        <taxon>Pseudomonadota</taxon>
        <taxon>Alphaproteobacteria</taxon>
        <taxon>Hyphomicrobiales</taxon>
        <taxon>Phyllobacteriaceae</taxon>
        <taxon>Chelativorans</taxon>
    </lineage>
</organism>
<dbReference type="InterPro" id="IPR003439">
    <property type="entry name" value="ABC_transporter-like_ATP-bd"/>
</dbReference>
<accession>A0ABW5DIS5</accession>
<keyword evidence="2" id="KW-0813">Transport</keyword>
<protein>
    <submittedName>
        <fullName evidence="7">ABC transporter ATP-binding protein</fullName>
    </submittedName>
</protein>
<dbReference type="Proteomes" id="UP001597373">
    <property type="component" value="Unassembled WGS sequence"/>
</dbReference>
<reference evidence="8" key="1">
    <citation type="journal article" date="2019" name="Int. J. Syst. Evol. Microbiol.">
        <title>The Global Catalogue of Microorganisms (GCM) 10K type strain sequencing project: providing services to taxonomists for standard genome sequencing and annotation.</title>
        <authorList>
            <consortium name="The Broad Institute Genomics Platform"/>
            <consortium name="The Broad Institute Genome Sequencing Center for Infectious Disease"/>
            <person name="Wu L."/>
            <person name="Ma J."/>
        </authorList>
    </citation>
    <scope>NUCLEOTIDE SEQUENCE [LARGE SCALE GENOMIC DNA]</scope>
    <source>
        <strain evidence="8">KCTC 23707</strain>
    </source>
</reference>
<feature type="compositionally biased region" description="Basic and acidic residues" evidence="5">
    <location>
        <begin position="1"/>
        <end position="11"/>
    </location>
</feature>
<dbReference type="PANTHER" id="PTHR42788:SF13">
    <property type="entry name" value="ALIPHATIC SULFONATES IMPORT ATP-BINDING PROTEIN SSUB"/>
    <property type="match status" value="1"/>
</dbReference>
<evidence type="ECO:0000256" key="5">
    <source>
        <dbReference type="SAM" id="MobiDB-lite"/>
    </source>
</evidence>
<evidence type="ECO:0000256" key="3">
    <source>
        <dbReference type="ARBA" id="ARBA00022741"/>
    </source>
</evidence>
<dbReference type="InterPro" id="IPR050166">
    <property type="entry name" value="ABC_transporter_ATP-bind"/>
</dbReference>